<proteinExistence type="predicted"/>
<feature type="transmembrane region" description="Helical" evidence="2">
    <location>
        <begin position="100"/>
        <end position="118"/>
    </location>
</feature>
<feature type="transmembrane region" description="Helical" evidence="2">
    <location>
        <begin position="207"/>
        <end position="227"/>
    </location>
</feature>
<keyword evidence="2" id="KW-1133">Transmembrane helix</keyword>
<comment type="caution">
    <text evidence="3">The sequence shown here is derived from an EMBL/GenBank/DDBJ whole genome shotgun (WGS) entry which is preliminary data.</text>
</comment>
<feature type="transmembrane region" description="Helical" evidence="2">
    <location>
        <begin position="268"/>
        <end position="285"/>
    </location>
</feature>
<evidence type="ECO:0000256" key="1">
    <source>
        <dbReference type="SAM" id="MobiDB-lite"/>
    </source>
</evidence>
<keyword evidence="2" id="KW-0812">Transmembrane</keyword>
<accession>A0ABQ9XSZ5</accession>
<reference evidence="3 4" key="1">
    <citation type="journal article" date="2022" name="bioRxiv">
        <title>Genomics of Preaxostyla Flagellates Illuminates Evolutionary Transitions and the Path Towards Mitochondrial Loss.</title>
        <authorList>
            <person name="Novak L.V.F."/>
            <person name="Treitli S.C."/>
            <person name="Pyrih J."/>
            <person name="Halakuc P."/>
            <person name="Pipaliya S.V."/>
            <person name="Vacek V."/>
            <person name="Brzon O."/>
            <person name="Soukal P."/>
            <person name="Eme L."/>
            <person name="Dacks J.B."/>
            <person name="Karnkowska A."/>
            <person name="Elias M."/>
            <person name="Hampl V."/>
        </authorList>
    </citation>
    <scope>NUCLEOTIDE SEQUENCE [LARGE SCALE GENOMIC DNA]</scope>
    <source>
        <strain evidence="3">NAU3</strain>
        <tissue evidence="3">Gut</tissue>
    </source>
</reference>
<keyword evidence="4" id="KW-1185">Reference proteome</keyword>
<sequence>MTDADGLSLQAYLTTQCQNIHGSGAWPYMINVVFFSFCLLYSSTEFIQACCRKHRQTNRLRTSFLLVFSIFALCRITFTIAPFPYNFFWGTFLTDQLPKYFLFAAWLVLAIWLSRAFLPTPKRRKQSMAIIIIPLVILIVLMFIACIITTYLTSSNPTKFRHTFNIPNMILNVVLYFIILVSVSVYGIGLIFMFCRAGGFGQQACKMNMLLVMVIVMWIVFFLRFLYGLLKLLNANPIHNIIAKDSSKCEKDDSQCIHLYWKTALLQFIWEIVPSSILLLTLFVIQGVHQPKHVETDEEIGGETKSEQTEPPIKRRVSSVKIRADYDVRTDDAQPSSMRRTRRILVKKKKSRVRHADPGLLANEEAPYHHASSGLDGNPLEDDFAITDYRNSIGYTPVQIDRA</sequence>
<name>A0ABQ9XSZ5_9EUKA</name>
<dbReference type="EMBL" id="JARBJD010000081">
    <property type="protein sequence ID" value="KAK2954190.1"/>
    <property type="molecule type" value="Genomic_DNA"/>
</dbReference>
<feature type="transmembrane region" description="Helical" evidence="2">
    <location>
        <begin position="130"/>
        <end position="153"/>
    </location>
</feature>
<evidence type="ECO:0000256" key="2">
    <source>
        <dbReference type="SAM" id="Phobius"/>
    </source>
</evidence>
<evidence type="ECO:0000313" key="3">
    <source>
        <dbReference type="EMBL" id="KAK2954190.1"/>
    </source>
</evidence>
<keyword evidence="2" id="KW-0472">Membrane</keyword>
<evidence type="ECO:0000313" key="4">
    <source>
        <dbReference type="Proteomes" id="UP001281761"/>
    </source>
</evidence>
<feature type="region of interest" description="Disordered" evidence="1">
    <location>
        <begin position="348"/>
        <end position="379"/>
    </location>
</feature>
<organism evidence="3 4">
    <name type="scientific">Blattamonas nauphoetae</name>
    <dbReference type="NCBI Taxonomy" id="2049346"/>
    <lineage>
        <taxon>Eukaryota</taxon>
        <taxon>Metamonada</taxon>
        <taxon>Preaxostyla</taxon>
        <taxon>Oxymonadida</taxon>
        <taxon>Blattamonas</taxon>
    </lineage>
</organism>
<feature type="transmembrane region" description="Helical" evidence="2">
    <location>
        <begin position="173"/>
        <end position="195"/>
    </location>
</feature>
<dbReference type="Proteomes" id="UP001281761">
    <property type="component" value="Unassembled WGS sequence"/>
</dbReference>
<gene>
    <name evidence="3" type="ORF">BLNAU_10845</name>
</gene>
<feature type="transmembrane region" description="Helical" evidence="2">
    <location>
        <begin position="64"/>
        <end position="88"/>
    </location>
</feature>
<protein>
    <submittedName>
        <fullName evidence="3">Uncharacterized protein</fullName>
    </submittedName>
</protein>
<feature type="transmembrane region" description="Helical" evidence="2">
    <location>
        <begin position="25"/>
        <end position="43"/>
    </location>
</feature>